<name>A0AAJ0Y9S6_PROMI</name>
<organism evidence="1 2">
    <name type="scientific">Proteus mirabilis</name>
    <dbReference type="NCBI Taxonomy" id="584"/>
    <lineage>
        <taxon>Bacteria</taxon>
        <taxon>Pseudomonadati</taxon>
        <taxon>Pseudomonadota</taxon>
        <taxon>Gammaproteobacteria</taxon>
        <taxon>Enterobacterales</taxon>
        <taxon>Morganellaceae</taxon>
        <taxon>Proteus</taxon>
    </lineage>
</organism>
<protein>
    <submittedName>
        <fullName evidence="1">Nucleotidyltransferase</fullName>
    </submittedName>
</protein>
<reference evidence="1 2" key="1">
    <citation type="submission" date="2017-05" db="EMBL/GenBank/DDBJ databases">
        <title>Whole genome sequencing of Proteus mirabilis AR_0155.</title>
        <authorList>
            <person name="Conlan S."/>
            <person name="Thomas P.J."/>
            <person name="Mullikin J."/>
            <person name="Frank K.M."/>
            <person name="Segre J.A."/>
        </authorList>
    </citation>
    <scope>NUCLEOTIDE SEQUENCE [LARGE SCALE GENOMIC DNA]</scope>
    <source>
        <strain evidence="1 2">AR_0155</strain>
    </source>
</reference>
<dbReference type="Pfam" id="PF10127">
    <property type="entry name" value="RlaP"/>
    <property type="match status" value="1"/>
</dbReference>
<dbReference type="PANTHER" id="PTHR34817:SF1">
    <property type="entry name" value="NUCLEOTIDYLTRANSFERASE"/>
    <property type="match status" value="1"/>
</dbReference>
<dbReference type="Proteomes" id="UP000195540">
    <property type="component" value="Chromosome"/>
</dbReference>
<dbReference type="EMBL" id="CP021694">
    <property type="protein sequence ID" value="ARX34560.1"/>
    <property type="molecule type" value="Genomic_DNA"/>
</dbReference>
<dbReference type="PANTHER" id="PTHR34817">
    <property type="entry name" value="NUCLEOTIDYLTRANSFERASE"/>
    <property type="match status" value="1"/>
</dbReference>
<evidence type="ECO:0000313" key="2">
    <source>
        <dbReference type="Proteomes" id="UP000195540"/>
    </source>
</evidence>
<gene>
    <name evidence="1" type="ORF">AM402_10555</name>
</gene>
<dbReference type="RefSeq" id="WP_004243319.1">
    <property type="nucleotide sequence ID" value="NZ_BGKS01000087.1"/>
</dbReference>
<dbReference type="AlphaFoldDB" id="A0AAJ0Y9S6"/>
<proteinExistence type="predicted"/>
<sequence length="350" mass="41048">MKLTIDNIKPYLLFETISGSRSQNLATDSSDTDIKGVFYLPKEMFYCSDYVPQVSNKTNDIVYYELGRFVELLCASNPNILELLNAPEHVVIYRHPLFMQFNPEWFLSKECVQTFVHYAQGQIKKAQGLNKKIMDPIDKELKTILDFCYIIEDGKSLLLNNWLKKRCWEQQNIGLVKINHAQNLYAVFYDPNSDYQGVIKKDNATDVLLSSVSETAILQAYLSFNKDGYSTYCKQYHAYWQWVEERNEARYQQNIEHGRSYDSKNMMHTFRLLYIALGIATEKKVKVWCDNRDELLEIKSGALSYETLFERSKILIEKIEQAFQQSQLPEKINPQLIKQVLVNIRKELYQ</sequence>
<dbReference type="InterPro" id="IPR018775">
    <property type="entry name" value="RlaP"/>
</dbReference>
<accession>A0AAJ0Y9S6</accession>
<evidence type="ECO:0000313" key="1">
    <source>
        <dbReference type="EMBL" id="ARX34560.1"/>
    </source>
</evidence>